<organism evidence="6 7">
    <name type="scientific">Nematocida displodere</name>
    <dbReference type="NCBI Taxonomy" id="1805483"/>
    <lineage>
        <taxon>Eukaryota</taxon>
        <taxon>Fungi</taxon>
        <taxon>Fungi incertae sedis</taxon>
        <taxon>Microsporidia</taxon>
        <taxon>Nematocida</taxon>
    </lineage>
</organism>
<dbReference type="Proteomes" id="UP000185944">
    <property type="component" value="Unassembled WGS sequence"/>
</dbReference>
<accession>A0A177ELH3</accession>
<evidence type="ECO:0000256" key="1">
    <source>
        <dbReference type="ARBA" id="ARBA00022723"/>
    </source>
</evidence>
<dbReference type="EMBL" id="LTDL01000014">
    <property type="protein sequence ID" value="OAG31952.1"/>
    <property type="molecule type" value="Genomic_DNA"/>
</dbReference>
<dbReference type="RefSeq" id="XP_067545553.1">
    <property type="nucleotide sequence ID" value="XM_067687845.1"/>
</dbReference>
<evidence type="ECO:0000313" key="6">
    <source>
        <dbReference type="EMBL" id="OAG31952.1"/>
    </source>
</evidence>
<dbReference type="GO" id="GO:0003676">
    <property type="term" value="F:nucleic acid binding"/>
    <property type="evidence" value="ECO:0007669"/>
    <property type="project" value="InterPro"/>
</dbReference>
<evidence type="ECO:0000256" key="2">
    <source>
        <dbReference type="ARBA" id="ARBA00022771"/>
    </source>
</evidence>
<dbReference type="OrthoDB" id="21380at2759"/>
<dbReference type="AlphaFoldDB" id="A0A177ELH3"/>
<keyword evidence="7" id="KW-1185">Reference proteome</keyword>
<evidence type="ECO:0000256" key="4">
    <source>
        <dbReference type="PROSITE-ProRule" id="PRU00600"/>
    </source>
</evidence>
<gene>
    <name evidence="6" type="ORF">NEDG_00427</name>
</gene>
<name>A0A177ELH3_9MICR</name>
<dbReference type="SMART" id="SM00586">
    <property type="entry name" value="ZnF_DBF"/>
    <property type="match status" value="1"/>
</dbReference>
<dbReference type="STRING" id="1805483.A0A177ELH3"/>
<evidence type="ECO:0000259" key="5">
    <source>
        <dbReference type="PROSITE" id="PS51265"/>
    </source>
</evidence>
<proteinExistence type="predicted"/>
<keyword evidence="1" id="KW-0479">Metal-binding</keyword>
<dbReference type="InterPro" id="IPR038545">
    <property type="entry name" value="Znf_DBF_sf"/>
</dbReference>
<evidence type="ECO:0000256" key="3">
    <source>
        <dbReference type="ARBA" id="ARBA00022833"/>
    </source>
</evidence>
<protein>
    <recommendedName>
        <fullName evidence="5">DBF4-type domain-containing protein</fullName>
    </recommendedName>
</protein>
<dbReference type="VEuPathDB" id="MicrosporidiaDB:NEDG_00427"/>
<keyword evidence="2 4" id="KW-0863">Zinc-finger</keyword>
<feature type="domain" description="DBF4-type" evidence="5">
    <location>
        <begin position="55"/>
        <end position="104"/>
    </location>
</feature>
<dbReference type="Gene3D" id="6.10.250.3410">
    <property type="entry name" value="DBF zinc finger"/>
    <property type="match status" value="1"/>
</dbReference>
<dbReference type="InterPro" id="IPR006572">
    <property type="entry name" value="Znf_DBF"/>
</dbReference>
<dbReference type="Pfam" id="PF07535">
    <property type="entry name" value="zf-DBF"/>
    <property type="match status" value="1"/>
</dbReference>
<sequence>MEYRVFKHPYILIEDESGRHRPFFKEYDGTTKENVVPTIVFSPNTPKGPGSKEKPIAKPGICEMCVVRYTDYNQHIAEKDHISTVKDVANYDVIDTIIKDLRNDQALKRVKSTRKQLFKDFF</sequence>
<dbReference type="PROSITE" id="PS51265">
    <property type="entry name" value="ZF_DBF4"/>
    <property type="match status" value="1"/>
</dbReference>
<reference evidence="6 7" key="1">
    <citation type="submission" date="2016-02" db="EMBL/GenBank/DDBJ databases">
        <title>Discovery of a natural microsporidian pathogen with a broad tissue tropism in Caenorhabditis elegans.</title>
        <authorList>
            <person name="Luallen R.J."/>
            <person name="Reinke A.W."/>
            <person name="Tong L."/>
            <person name="Botts M.R."/>
            <person name="Felix M.-A."/>
            <person name="Troemel E.R."/>
        </authorList>
    </citation>
    <scope>NUCLEOTIDE SEQUENCE [LARGE SCALE GENOMIC DNA]</scope>
    <source>
        <strain evidence="6 7">JUm2807</strain>
    </source>
</reference>
<evidence type="ECO:0000313" key="7">
    <source>
        <dbReference type="Proteomes" id="UP000185944"/>
    </source>
</evidence>
<dbReference type="GeneID" id="93646777"/>
<keyword evidence="3" id="KW-0862">Zinc</keyword>
<comment type="caution">
    <text evidence="6">The sequence shown here is derived from an EMBL/GenBank/DDBJ whole genome shotgun (WGS) entry which is preliminary data.</text>
</comment>
<dbReference type="GO" id="GO:0008270">
    <property type="term" value="F:zinc ion binding"/>
    <property type="evidence" value="ECO:0007669"/>
    <property type="project" value="UniProtKB-KW"/>
</dbReference>